<gene>
    <name evidence="3" type="ORF">TTEB3V08_LOCUS11025</name>
</gene>
<dbReference type="InterPro" id="IPR056453">
    <property type="entry name" value="HTH_DNAJC9"/>
</dbReference>
<dbReference type="GO" id="GO:0005634">
    <property type="term" value="C:nucleus"/>
    <property type="evidence" value="ECO:0007669"/>
    <property type="project" value="TreeGrafter"/>
</dbReference>
<evidence type="ECO:0000313" key="3">
    <source>
        <dbReference type="EMBL" id="CAD7463139.1"/>
    </source>
</evidence>
<dbReference type="InterPro" id="IPR036869">
    <property type="entry name" value="J_dom_sf"/>
</dbReference>
<dbReference type="InterPro" id="IPR001623">
    <property type="entry name" value="DnaJ_domain"/>
</dbReference>
<dbReference type="PANTHER" id="PTHR44144:SF1">
    <property type="entry name" value="DNAJ HOMOLOG SUBFAMILY C MEMBER 9"/>
    <property type="match status" value="1"/>
</dbReference>
<feature type="domain" description="J" evidence="2">
    <location>
        <begin position="16"/>
        <end position="83"/>
    </location>
</feature>
<dbReference type="PROSITE" id="PS00636">
    <property type="entry name" value="DNAJ_1"/>
    <property type="match status" value="1"/>
</dbReference>
<evidence type="ECO:0000259" key="2">
    <source>
        <dbReference type="PROSITE" id="PS50076"/>
    </source>
</evidence>
<proteinExistence type="predicted"/>
<dbReference type="EMBL" id="OE007338">
    <property type="protein sequence ID" value="CAD7463139.1"/>
    <property type="molecule type" value="Genomic_DNA"/>
</dbReference>
<dbReference type="SUPFAM" id="SSF46565">
    <property type="entry name" value="Chaperone J-domain"/>
    <property type="match status" value="1"/>
</dbReference>
<dbReference type="GO" id="GO:0031072">
    <property type="term" value="F:heat shock protein binding"/>
    <property type="evidence" value="ECO:0007669"/>
    <property type="project" value="TreeGrafter"/>
</dbReference>
<dbReference type="CDD" id="cd06257">
    <property type="entry name" value="DnaJ"/>
    <property type="match status" value="1"/>
</dbReference>
<dbReference type="GO" id="GO:0005737">
    <property type="term" value="C:cytoplasm"/>
    <property type="evidence" value="ECO:0007669"/>
    <property type="project" value="TreeGrafter"/>
</dbReference>
<accession>A0A7R9IR89</accession>
<dbReference type="SMART" id="SM00271">
    <property type="entry name" value="DnaJ"/>
    <property type="match status" value="1"/>
</dbReference>
<sequence>MSELLDLCRKYFGSRDLYEVLQISKSSDSKQVKKAYHKVSLLVHPDRVDENEKIEATEKFKVLGKVHSILNDKDKRKVYDETGSVGDDETADRDWNLYWDIIYKNITVEDISNYEKKYKVRPPLLKQSSENRSGLECFLLKTVTNRGLQCFLLKTVTNRGLQCFLLKTVTDSGLQCFLLKTVTDSGLQRFLLKTVTDSGLQCFLLKTVTDSGLQCFLLKTVTDSGSDEELQDLKRAYLGGKGDMDLILELVPFTNTDEEPRLKKLIQGLIDRGEVPAFPAFTHESAQKKANRKRKWEREAREAAELENERGYMGGTDDDLKKLLIKKQEQRSKEYDSFFEALASKYGGKDTKRRSNPKRNKKQ</sequence>
<dbReference type="InterPro" id="IPR018253">
    <property type="entry name" value="DnaJ_domain_CS"/>
</dbReference>
<dbReference type="AlphaFoldDB" id="A0A7R9IR89"/>
<evidence type="ECO:0000256" key="1">
    <source>
        <dbReference type="ARBA" id="ARBA00022553"/>
    </source>
</evidence>
<protein>
    <recommendedName>
        <fullName evidence="2">J domain-containing protein</fullName>
    </recommendedName>
</protein>
<dbReference type="PANTHER" id="PTHR44144">
    <property type="entry name" value="DNAJ HOMOLOG SUBFAMILY C MEMBER 9"/>
    <property type="match status" value="1"/>
</dbReference>
<dbReference type="Pfam" id="PF23302">
    <property type="entry name" value="HTH_DNAJC9"/>
    <property type="match status" value="1"/>
</dbReference>
<dbReference type="Pfam" id="PF00226">
    <property type="entry name" value="DnaJ"/>
    <property type="match status" value="1"/>
</dbReference>
<dbReference type="Gene3D" id="1.10.287.110">
    <property type="entry name" value="DnaJ domain"/>
    <property type="match status" value="1"/>
</dbReference>
<reference evidence="3" key="1">
    <citation type="submission" date="2020-11" db="EMBL/GenBank/DDBJ databases">
        <authorList>
            <person name="Tran Van P."/>
        </authorList>
    </citation>
    <scope>NUCLEOTIDE SEQUENCE</scope>
</reference>
<organism evidence="3">
    <name type="scientific">Timema tahoe</name>
    <dbReference type="NCBI Taxonomy" id="61484"/>
    <lineage>
        <taxon>Eukaryota</taxon>
        <taxon>Metazoa</taxon>
        <taxon>Ecdysozoa</taxon>
        <taxon>Arthropoda</taxon>
        <taxon>Hexapoda</taxon>
        <taxon>Insecta</taxon>
        <taxon>Pterygota</taxon>
        <taxon>Neoptera</taxon>
        <taxon>Polyneoptera</taxon>
        <taxon>Phasmatodea</taxon>
        <taxon>Timematodea</taxon>
        <taxon>Timematoidea</taxon>
        <taxon>Timematidae</taxon>
        <taxon>Timema</taxon>
    </lineage>
</organism>
<keyword evidence="1" id="KW-0597">Phosphoprotein</keyword>
<dbReference type="PRINTS" id="PR00625">
    <property type="entry name" value="JDOMAIN"/>
</dbReference>
<dbReference type="PROSITE" id="PS50076">
    <property type="entry name" value="DNAJ_2"/>
    <property type="match status" value="1"/>
</dbReference>
<dbReference type="InterPro" id="IPR052594">
    <property type="entry name" value="J_domain-containing_protein"/>
</dbReference>
<dbReference type="FunFam" id="1.10.287.110:FF:000035">
    <property type="entry name" value="DnaJ homolog subfamily C member 9"/>
    <property type="match status" value="1"/>
</dbReference>
<name>A0A7R9IR89_9NEOP</name>